<gene>
    <name evidence="4" type="ORF">FL583_28255</name>
</gene>
<dbReference type="PANTHER" id="PTHR46429">
    <property type="entry name" value="23S RRNA (GUANOSINE-2'-O-)-METHYLTRANSFERASE RLMB"/>
    <property type="match status" value="1"/>
</dbReference>
<dbReference type="SUPFAM" id="SSF75217">
    <property type="entry name" value="alpha/beta knot"/>
    <property type="match status" value="1"/>
</dbReference>
<accession>A0A545AKH4</accession>
<comment type="caution">
    <text evidence="4">The sequence shown here is derived from an EMBL/GenBank/DDBJ whole genome shotgun (WGS) entry which is preliminary data.</text>
</comment>
<dbReference type="GO" id="GO:0005829">
    <property type="term" value="C:cytosol"/>
    <property type="evidence" value="ECO:0007669"/>
    <property type="project" value="TreeGrafter"/>
</dbReference>
<organism evidence="4 5">
    <name type="scientific">Cryptosporangium phraense</name>
    <dbReference type="NCBI Taxonomy" id="2593070"/>
    <lineage>
        <taxon>Bacteria</taxon>
        <taxon>Bacillati</taxon>
        <taxon>Actinomycetota</taxon>
        <taxon>Actinomycetes</taxon>
        <taxon>Cryptosporangiales</taxon>
        <taxon>Cryptosporangiaceae</taxon>
        <taxon>Cryptosporangium</taxon>
    </lineage>
</organism>
<feature type="domain" description="tRNA/rRNA methyltransferase SpoU type" evidence="3">
    <location>
        <begin position="24"/>
        <end position="165"/>
    </location>
</feature>
<reference evidence="4 5" key="1">
    <citation type="submission" date="2019-07" db="EMBL/GenBank/DDBJ databases">
        <title>Cryptosporangium phraense sp. nov., isolated from plant litter.</title>
        <authorList>
            <person name="Suriyachadkun C."/>
        </authorList>
    </citation>
    <scope>NUCLEOTIDE SEQUENCE [LARGE SCALE GENOMIC DNA]</scope>
    <source>
        <strain evidence="4 5">A-T 5661</strain>
    </source>
</reference>
<name>A0A545AKH4_9ACTN</name>
<dbReference type="GO" id="GO:0003723">
    <property type="term" value="F:RNA binding"/>
    <property type="evidence" value="ECO:0007669"/>
    <property type="project" value="InterPro"/>
</dbReference>
<evidence type="ECO:0000256" key="1">
    <source>
        <dbReference type="ARBA" id="ARBA00022603"/>
    </source>
</evidence>
<dbReference type="InterPro" id="IPR001537">
    <property type="entry name" value="SpoU_MeTrfase"/>
</dbReference>
<dbReference type="Pfam" id="PF00588">
    <property type="entry name" value="SpoU_methylase"/>
    <property type="match status" value="1"/>
</dbReference>
<dbReference type="InterPro" id="IPR004441">
    <property type="entry name" value="rRNA_MeTrfase_TrmH"/>
</dbReference>
<keyword evidence="5" id="KW-1185">Reference proteome</keyword>
<sequence>MHQLRGTELKRLHRTWRRRSGSRLALLLDDVGNPYNVGSITRSAAAFGVDHLYLSGSSVSPRAPKAAKTALGTDRYLQWSEHPTIESAIQAAKDDGYRVVGIELADPASPLADLDLATDVCLVLGHEERGISTAGLAGCDAIGYVPLIGRVGSLNVATAAAIACYEVRRQDWAGASGSADEEDLADE</sequence>
<evidence type="ECO:0000313" key="4">
    <source>
        <dbReference type="EMBL" id="TQS41760.1"/>
    </source>
</evidence>
<dbReference type="AlphaFoldDB" id="A0A545AKH4"/>
<dbReference type="InParanoid" id="A0A545AKH4"/>
<dbReference type="GO" id="GO:0006396">
    <property type="term" value="P:RNA processing"/>
    <property type="evidence" value="ECO:0007669"/>
    <property type="project" value="InterPro"/>
</dbReference>
<evidence type="ECO:0000256" key="2">
    <source>
        <dbReference type="ARBA" id="ARBA00022679"/>
    </source>
</evidence>
<keyword evidence="2 4" id="KW-0808">Transferase</keyword>
<dbReference type="Proteomes" id="UP000317982">
    <property type="component" value="Unassembled WGS sequence"/>
</dbReference>
<dbReference type="PANTHER" id="PTHR46429:SF1">
    <property type="entry name" value="23S RRNA (GUANOSINE-2'-O-)-METHYLTRANSFERASE RLMB"/>
    <property type="match status" value="1"/>
</dbReference>
<keyword evidence="1 4" id="KW-0489">Methyltransferase</keyword>
<evidence type="ECO:0000259" key="3">
    <source>
        <dbReference type="Pfam" id="PF00588"/>
    </source>
</evidence>
<dbReference type="EMBL" id="VIRS01000023">
    <property type="protein sequence ID" value="TQS41760.1"/>
    <property type="molecule type" value="Genomic_DNA"/>
</dbReference>
<proteinExistence type="predicted"/>
<dbReference type="GO" id="GO:0008173">
    <property type="term" value="F:RNA methyltransferase activity"/>
    <property type="evidence" value="ECO:0007669"/>
    <property type="project" value="InterPro"/>
</dbReference>
<protein>
    <submittedName>
        <fullName evidence="4">RNA methyltransferase</fullName>
    </submittedName>
</protein>
<evidence type="ECO:0000313" key="5">
    <source>
        <dbReference type="Proteomes" id="UP000317982"/>
    </source>
</evidence>
<dbReference type="InterPro" id="IPR029026">
    <property type="entry name" value="tRNA_m1G_MTases_N"/>
</dbReference>
<dbReference type="InterPro" id="IPR029028">
    <property type="entry name" value="Alpha/beta_knot_MTases"/>
</dbReference>
<dbReference type="GO" id="GO:0032259">
    <property type="term" value="P:methylation"/>
    <property type="evidence" value="ECO:0007669"/>
    <property type="project" value="UniProtKB-KW"/>
</dbReference>
<dbReference type="OrthoDB" id="9785673at2"/>
<dbReference type="Gene3D" id="3.40.1280.10">
    <property type="match status" value="1"/>
</dbReference>